<feature type="compositionally biased region" description="Low complexity" evidence="1">
    <location>
        <begin position="616"/>
        <end position="637"/>
    </location>
</feature>
<dbReference type="Proteomes" id="UP001610335">
    <property type="component" value="Unassembled WGS sequence"/>
</dbReference>
<sequence length="866" mass="97233">MSLVDNLIPPGAEREPEEMKEIEEVDHSQQEMVESALDQSSLASTERPLSTFERVFTTHAPILESLLLQTPTDAILRLAHTSRYLRSFLRSYPTAWKYLSFRLLFPSGTPSLLRLLLPGVSDSRTPRQSRPYALDQLLMNVVVPFSPCLKSLELDNTAVSGQILISTVLHSRRETLEHLSVRGCKNVSLKYHIIPYLMMFGLQYDVSMEKSIGSSPSTKRLALKSLYTYRCRHHRRRPYLSSSLTRKDSDSEPTHELVKLCHKLGIWTDTAWCSTPAGRCFRRRGYVAMRAPQGSPEVWVVFDRLWRSKNWIGPIATLTSRPQPKDCRLWEHDETGCFGEGLGTGEKSDVGEGKMISTHKRRSHRRFIENIRCDNCCEEISERCEQCSILMHCVGCRKTLCASCAYERPYLHSRPPKSSVTGTSAGPFWWAPGATTSPCLMFDPTESQDDTAVQPNTPVSYPELTFHWCCIEPIFSGGGGISIGTPNRCVDRVRAAPLPRGQGWEDLEYSAQEWSKSFPKYAYGDPRKPDYTLETGHIAMMKWLLGPPDREPSSCPRNLCKECYDTPQWKVHCKSCSKPLCIEHDLRGLRLRICGYRDLDLEKMAIQNQADVAAATSSSETQPDESSSSSHPTAAASGFDLPYRTHRTVDSTTSSFTEDHTADANPLPVAGPSDAAAQTSHRRSRSLSASNSNRSRSSSPSFYSDAPPEPAAKWQGCQSFFCPLYHAINDQRQRCASVLPKCTSCSVYVCEECVSAHPRCKCSYCERNYLCPNCAKLRDRDGTCRRAVEEQALHDEKMKRDMQTLEKLLETKLADEVAEFAGQFFDTIDPLNSSRVDSGSGVDYDSTTEIEDVAPLLHLPSVGEDE</sequence>
<feature type="compositionally biased region" description="Low complexity" evidence="1">
    <location>
        <begin position="686"/>
        <end position="704"/>
    </location>
</feature>
<accession>A0ABR4HZA6</accession>
<keyword evidence="3" id="KW-1185">Reference proteome</keyword>
<name>A0ABR4HZA6_9EURO</name>
<protein>
    <recommendedName>
        <fullName evidence="4">F-box domain-containing protein</fullName>
    </recommendedName>
</protein>
<evidence type="ECO:0000313" key="2">
    <source>
        <dbReference type="EMBL" id="KAL2820819.1"/>
    </source>
</evidence>
<evidence type="ECO:0008006" key="4">
    <source>
        <dbReference type="Google" id="ProtNLM"/>
    </source>
</evidence>
<comment type="caution">
    <text evidence="2">The sequence shown here is derived from an EMBL/GenBank/DDBJ whole genome shotgun (WGS) entry which is preliminary data.</text>
</comment>
<gene>
    <name evidence="2" type="ORF">BDW59DRAFT_150588</name>
</gene>
<dbReference type="EMBL" id="JBFXLS010000068">
    <property type="protein sequence ID" value="KAL2820819.1"/>
    <property type="molecule type" value="Genomic_DNA"/>
</dbReference>
<feature type="region of interest" description="Disordered" evidence="1">
    <location>
        <begin position="612"/>
        <end position="707"/>
    </location>
</feature>
<evidence type="ECO:0000313" key="3">
    <source>
        <dbReference type="Proteomes" id="UP001610335"/>
    </source>
</evidence>
<proteinExistence type="predicted"/>
<organism evidence="2 3">
    <name type="scientific">Aspergillus cavernicola</name>
    <dbReference type="NCBI Taxonomy" id="176166"/>
    <lineage>
        <taxon>Eukaryota</taxon>
        <taxon>Fungi</taxon>
        <taxon>Dikarya</taxon>
        <taxon>Ascomycota</taxon>
        <taxon>Pezizomycotina</taxon>
        <taxon>Eurotiomycetes</taxon>
        <taxon>Eurotiomycetidae</taxon>
        <taxon>Eurotiales</taxon>
        <taxon>Aspergillaceae</taxon>
        <taxon>Aspergillus</taxon>
        <taxon>Aspergillus subgen. Nidulantes</taxon>
    </lineage>
</organism>
<evidence type="ECO:0000256" key="1">
    <source>
        <dbReference type="SAM" id="MobiDB-lite"/>
    </source>
</evidence>
<reference evidence="2 3" key="1">
    <citation type="submission" date="2024-07" db="EMBL/GenBank/DDBJ databases">
        <title>Section-level genome sequencing and comparative genomics of Aspergillus sections Usti and Cavernicolus.</title>
        <authorList>
            <consortium name="Lawrence Berkeley National Laboratory"/>
            <person name="Nybo J.L."/>
            <person name="Vesth T.C."/>
            <person name="Theobald S."/>
            <person name="Frisvad J.C."/>
            <person name="Larsen T.O."/>
            <person name="Kjaerboelling I."/>
            <person name="Rothschild-Mancinelli K."/>
            <person name="Lyhne E.K."/>
            <person name="Kogle M.E."/>
            <person name="Barry K."/>
            <person name="Clum A."/>
            <person name="Na H."/>
            <person name="Ledsgaard L."/>
            <person name="Lin J."/>
            <person name="Lipzen A."/>
            <person name="Kuo A."/>
            <person name="Riley R."/>
            <person name="Mondo S."/>
            <person name="LaButti K."/>
            <person name="Haridas S."/>
            <person name="Pangalinan J."/>
            <person name="Salamov A.A."/>
            <person name="Simmons B.A."/>
            <person name="Magnuson J.K."/>
            <person name="Chen J."/>
            <person name="Drula E."/>
            <person name="Henrissat B."/>
            <person name="Wiebenga A."/>
            <person name="Lubbers R.J."/>
            <person name="Gomes A.C."/>
            <person name="Makela M.R."/>
            <person name="Stajich J."/>
            <person name="Grigoriev I.V."/>
            <person name="Mortensen U.H."/>
            <person name="De vries R.P."/>
            <person name="Baker S.E."/>
            <person name="Andersen M.R."/>
        </authorList>
    </citation>
    <scope>NUCLEOTIDE SEQUENCE [LARGE SCALE GENOMIC DNA]</scope>
    <source>
        <strain evidence="2 3">CBS 600.67</strain>
    </source>
</reference>